<evidence type="ECO:0000256" key="3">
    <source>
        <dbReference type="ARBA" id="ARBA00022630"/>
    </source>
</evidence>
<evidence type="ECO:0000256" key="5">
    <source>
        <dbReference type="SAM" id="MobiDB-lite"/>
    </source>
</evidence>
<feature type="compositionally biased region" description="Basic and acidic residues" evidence="5">
    <location>
        <begin position="865"/>
        <end position="898"/>
    </location>
</feature>
<evidence type="ECO:0000256" key="1">
    <source>
        <dbReference type="ARBA" id="ARBA00001974"/>
    </source>
</evidence>
<evidence type="ECO:0000256" key="6">
    <source>
        <dbReference type="SAM" id="Phobius"/>
    </source>
</evidence>
<dbReference type="SUPFAM" id="SSF51905">
    <property type="entry name" value="FAD/NAD(P)-binding domain"/>
    <property type="match status" value="1"/>
</dbReference>
<keyword evidence="6" id="KW-0472">Membrane</keyword>
<dbReference type="Pfam" id="PF05199">
    <property type="entry name" value="GMC_oxred_C"/>
    <property type="match status" value="2"/>
</dbReference>
<dbReference type="PANTHER" id="PTHR11552:SF147">
    <property type="entry name" value="CHOLINE DEHYDROGENASE, MITOCHONDRIAL"/>
    <property type="match status" value="1"/>
</dbReference>
<feature type="compositionally biased region" description="Basic and acidic residues" evidence="5">
    <location>
        <begin position="691"/>
        <end position="703"/>
    </location>
</feature>
<protein>
    <recommendedName>
        <fullName evidence="7">Glucose-methanol-choline oxidoreductase N-terminal domain-containing protein</fullName>
    </recommendedName>
</protein>
<feature type="compositionally biased region" description="Basic and acidic residues" evidence="5">
    <location>
        <begin position="1144"/>
        <end position="1162"/>
    </location>
</feature>
<feature type="region of interest" description="Disordered" evidence="5">
    <location>
        <begin position="1"/>
        <end position="63"/>
    </location>
</feature>
<dbReference type="RefSeq" id="XP_029218348.1">
    <property type="nucleotide sequence ID" value="XM_029365864.1"/>
</dbReference>
<organism evidence="8 9">
    <name type="scientific">Besnoitia besnoiti</name>
    <name type="common">Apicomplexan protozoan</name>
    <dbReference type="NCBI Taxonomy" id="94643"/>
    <lineage>
        <taxon>Eukaryota</taxon>
        <taxon>Sar</taxon>
        <taxon>Alveolata</taxon>
        <taxon>Apicomplexa</taxon>
        <taxon>Conoidasida</taxon>
        <taxon>Coccidia</taxon>
        <taxon>Eucoccidiorida</taxon>
        <taxon>Eimeriorina</taxon>
        <taxon>Sarcocystidae</taxon>
        <taxon>Besnoitia</taxon>
    </lineage>
</organism>
<keyword evidence="3" id="KW-0285">Flavoprotein</keyword>
<dbReference type="Pfam" id="PF00732">
    <property type="entry name" value="GMC_oxred_N"/>
    <property type="match status" value="1"/>
</dbReference>
<accession>A0A2A9M8W2</accession>
<dbReference type="KEGG" id="bbes:BESB_074910"/>
<dbReference type="EMBL" id="NWUJ01000007">
    <property type="protein sequence ID" value="PFH34339.1"/>
    <property type="molecule type" value="Genomic_DNA"/>
</dbReference>
<dbReference type="InterPro" id="IPR007867">
    <property type="entry name" value="GMC_OxRtase_C"/>
</dbReference>
<dbReference type="VEuPathDB" id="ToxoDB:BESB_074910"/>
<dbReference type="PANTHER" id="PTHR11552">
    <property type="entry name" value="GLUCOSE-METHANOL-CHOLINE GMC OXIDOREDUCTASE"/>
    <property type="match status" value="1"/>
</dbReference>
<gene>
    <name evidence="8" type="ORF">BESB_074910</name>
</gene>
<dbReference type="SUPFAM" id="SSF54373">
    <property type="entry name" value="FAD-linked reductases, C-terminal domain"/>
    <property type="match status" value="1"/>
</dbReference>
<dbReference type="GO" id="GO:0050660">
    <property type="term" value="F:flavin adenine dinucleotide binding"/>
    <property type="evidence" value="ECO:0007669"/>
    <property type="project" value="InterPro"/>
</dbReference>
<feature type="compositionally biased region" description="Basic and acidic residues" evidence="5">
    <location>
        <begin position="15"/>
        <end position="37"/>
    </location>
</feature>
<feature type="transmembrane region" description="Helical" evidence="6">
    <location>
        <begin position="151"/>
        <end position="173"/>
    </location>
</feature>
<comment type="cofactor">
    <cofactor evidence="1">
        <name>FAD</name>
        <dbReference type="ChEBI" id="CHEBI:57692"/>
    </cofactor>
</comment>
<dbReference type="STRING" id="94643.A0A2A9M8W2"/>
<evidence type="ECO:0000256" key="2">
    <source>
        <dbReference type="ARBA" id="ARBA00010790"/>
    </source>
</evidence>
<dbReference type="InterPro" id="IPR012132">
    <property type="entry name" value="GMC_OxRdtase"/>
</dbReference>
<feature type="region of interest" description="Disordered" evidence="5">
    <location>
        <begin position="1144"/>
        <end position="1218"/>
    </location>
</feature>
<evidence type="ECO:0000313" key="9">
    <source>
        <dbReference type="Proteomes" id="UP000224006"/>
    </source>
</evidence>
<feature type="compositionally biased region" description="Polar residues" evidence="5">
    <location>
        <begin position="123"/>
        <end position="132"/>
    </location>
</feature>
<dbReference type="PROSITE" id="PS00624">
    <property type="entry name" value="GMC_OXRED_2"/>
    <property type="match status" value="1"/>
</dbReference>
<dbReference type="Gene3D" id="3.30.560.10">
    <property type="entry name" value="Glucose Oxidase, domain 3"/>
    <property type="match status" value="2"/>
</dbReference>
<dbReference type="Gene3D" id="3.50.50.60">
    <property type="entry name" value="FAD/NAD(P)-binding domain"/>
    <property type="match status" value="2"/>
</dbReference>
<dbReference type="Proteomes" id="UP000224006">
    <property type="component" value="Unassembled WGS sequence"/>
</dbReference>
<evidence type="ECO:0000313" key="8">
    <source>
        <dbReference type="EMBL" id="PFH34339.1"/>
    </source>
</evidence>
<feature type="compositionally biased region" description="Low complexity" evidence="5">
    <location>
        <begin position="1163"/>
        <end position="1177"/>
    </location>
</feature>
<feature type="region of interest" description="Disordered" evidence="5">
    <location>
        <begin position="1015"/>
        <end position="1052"/>
    </location>
</feature>
<name>A0A2A9M8W2_BESBE</name>
<keyword evidence="6" id="KW-0812">Transmembrane</keyword>
<feature type="compositionally biased region" description="Basic and acidic residues" evidence="5">
    <location>
        <begin position="1187"/>
        <end position="1206"/>
    </location>
</feature>
<dbReference type="InterPro" id="IPR036188">
    <property type="entry name" value="FAD/NAD-bd_sf"/>
</dbReference>
<dbReference type="OrthoDB" id="269227at2759"/>
<feature type="region of interest" description="Disordered" evidence="5">
    <location>
        <begin position="644"/>
        <end position="708"/>
    </location>
</feature>
<keyword evidence="6" id="KW-1133">Transmembrane helix</keyword>
<dbReference type="GeneID" id="40312417"/>
<keyword evidence="9" id="KW-1185">Reference proteome</keyword>
<evidence type="ECO:0000256" key="4">
    <source>
        <dbReference type="ARBA" id="ARBA00022827"/>
    </source>
</evidence>
<feature type="compositionally biased region" description="Basic and acidic residues" evidence="5">
    <location>
        <begin position="105"/>
        <end position="122"/>
    </location>
</feature>
<proteinExistence type="inferred from homology"/>
<keyword evidence="4" id="KW-0274">FAD</keyword>
<dbReference type="InterPro" id="IPR000172">
    <property type="entry name" value="GMC_OxRdtase_N"/>
</dbReference>
<evidence type="ECO:0000259" key="7">
    <source>
        <dbReference type="PROSITE" id="PS00624"/>
    </source>
</evidence>
<feature type="region of interest" description="Disordered" evidence="5">
    <location>
        <begin position="104"/>
        <end position="138"/>
    </location>
</feature>
<feature type="region of interest" description="Disordered" evidence="5">
    <location>
        <begin position="845"/>
        <end position="932"/>
    </location>
</feature>
<feature type="region of interest" description="Disordered" evidence="5">
    <location>
        <begin position="1067"/>
        <end position="1089"/>
    </location>
</feature>
<feature type="domain" description="Glucose-methanol-choline oxidoreductase N-terminal" evidence="7">
    <location>
        <begin position="575"/>
        <end position="589"/>
    </location>
</feature>
<comment type="caution">
    <text evidence="8">The sequence shown here is derived from an EMBL/GenBank/DDBJ whole genome shotgun (WGS) entry which is preliminary data.</text>
</comment>
<dbReference type="GO" id="GO:0016614">
    <property type="term" value="F:oxidoreductase activity, acting on CH-OH group of donors"/>
    <property type="evidence" value="ECO:0007669"/>
    <property type="project" value="InterPro"/>
</dbReference>
<reference evidence="8 9" key="1">
    <citation type="submission" date="2017-09" db="EMBL/GenBank/DDBJ databases">
        <title>Genome sequencing of Besnoitia besnoiti strain Bb-Ger1.</title>
        <authorList>
            <person name="Schares G."/>
            <person name="Venepally P."/>
            <person name="Lorenzi H.A."/>
        </authorList>
    </citation>
    <scope>NUCLEOTIDE SEQUENCE [LARGE SCALE GENOMIC DNA]</scope>
    <source>
        <strain evidence="8 9">Bb-Ger1</strain>
    </source>
</reference>
<sequence>MRQQRTDGNGGMGQDKGENHTGNDAHIEMDATCKDFTRSTSHAAESDQSAPLPALPQNSTTNRETSTGCACSPCYTAAPLAPSCSLDFSARVASSSSLAVSVGHLKHENHPPESGQRRESSESHSGSPTATDGNPAVASLYPKSSEDISDWTAIATHLFLLFFLFVVVGLFFFSSPWSLPPFLPLPSIHALGGRFADFLQVAVSLPQRIHSFYVTRVDPTPLRSFSIACLDPRQVPAPLRVDSPPFLAAVLSRLFHVYSYLRQALSWPGAVPLPLCETALRPSYDFVIIGSGTAGSVVAGRLASALAAASTPSSSYAASGVSSGGSVLLIEAGSLPDLRVFSPHVIPLMTLENQRSDIDWKFVTEKQAKACKGLNKRVSFWPRGKIGGGSSVLNYMLYVRGHRDDYNSWAACVGDPTWRYANVLPYFKRLERVTFPLGEENKSYRGTSGPIPISYKAPPQDPAVAAFLEASASLGFPLNRDYNGGDIEGCSPFQINTEFGRRVTSFQGYLYTGEFEKKETLHALFNTRATKIVFDEKNNVVGVNVVNEKACTEESWGACDVKTIRVNKEVILAAGAIQTPQLLELSGIGGAARLRSLGLDVVADLPAVGENLQDHFYTPRLFTLKKRVPREVLTRLHADAPWVTDAGAASGEETTAAREPSTENQQNAESHRGEETATPPKPNDWLEGGEGEARRASEPEEAAHSPSRFSELLSRLFRLAPSDGEETEPAEEIPLESANRARGTRLTVLAEFFLHAKGILTTSGCDAHLVTGQLMPALDSDRETSDASAVEASFPSSCPGNLRLPDMQIHFFNALPESAALTQFMNLPSVLEQMVGSPLGWGAEEEDAAEAAPTGGDRPQTGTVERGDRRLSARQRAEKTHGAEEVPARGDAGDRLPPEGDEEEERQERMQNEETFATPVLPSGSSHKRKKSFKHTPHGIIMLPVLLHPRSRGFVHVRSANPFQPPLIDPVYFGAERDTKVLIEGLKLIDRLAAARPLRDLIQRELLPTCDAHAEEGRSGLRAPTGGGPQPDWRAPASASASPGNCPLQPPALPSFSSTPFASSCLVAPPPSSSPAHSPSGVPRAPRETGGVAAGAFRFSADHTELCEALSAYKAGRGSYEAAMEKLVRYFTLTLYHPVGTARMGREGHAGGTETHESREASAPRAASGAGEPVEAESGGGAGEGTQRADEVAAGRRDPDRRETDGRAGGNPGRPPDAAAWAIDAVVDSRLRVCGGTCVKGLRVTDASVMPHLPSGNTQAAVMMIAEKAADFLLADWGLADESKHDEKGIDNSGSPQPHPTTPEGA</sequence>
<feature type="compositionally biased region" description="Polar residues" evidence="5">
    <location>
        <begin position="38"/>
        <end position="49"/>
    </location>
</feature>
<feature type="region of interest" description="Disordered" evidence="5">
    <location>
        <begin position="1284"/>
        <end position="1306"/>
    </location>
</feature>
<comment type="similarity">
    <text evidence="2">Belongs to the GMC oxidoreductase family.</text>
</comment>
<feature type="compositionally biased region" description="Pro residues" evidence="5">
    <location>
        <begin position="1297"/>
        <end position="1306"/>
    </location>
</feature>